<dbReference type="Proteomes" id="UP000190648">
    <property type="component" value="Unassembled WGS sequence"/>
</dbReference>
<name>A0A1V4K913_PATFA</name>
<organism evidence="2 3">
    <name type="scientific">Patagioenas fasciata monilis</name>
    <dbReference type="NCBI Taxonomy" id="372326"/>
    <lineage>
        <taxon>Eukaryota</taxon>
        <taxon>Metazoa</taxon>
        <taxon>Chordata</taxon>
        <taxon>Craniata</taxon>
        <taxon>Vertebrata</taxon>
        <taxon>Euteleostomi</taxon>
        <taxon>Archelosauria</taxon>
        <taxon>Archosauria</taxon>
        <taxon>Dinosauria</taxon>
        <taxon>Saurischia</taxon>
        <taxon>Theropoda</taxon>
        <taxon>Coelurosauria</taxon>
        <taxon>Aves</taxon>
        <taxon>Neognathae</taxon>
        <taxon>Neoaves</taxon>
        <taxon>Columbimorphae</taxon>
        <taxon>Columbiformes</taxon>
        <taxon>Columbidae</taxon>
        <taxon>Patagioenas</taxon>
    </lineage>
</organism>
<comment type="caution">
    <text evidence="2">The sequence shown here is derived from an EMBL/GenBank/DDBJ whole genome shotgun (WGS) entry which is preliminary data.</text>
</comment>
<protein>
    <submittedName>
        <fullName evidence="2">Uncharacterized protein</fullName>
    </submittedName>
</protein>
<evidence type="ECO:0000256" key="1">
    <source>
        <dbReference type="SAM" id="Phobius"/>
    </source>
</evidence>
<gene>
    <name evidence="2" type="ORF">AV530_004333</name>
</gene>
<proteinExistence type="predicted"/>
<accession>A0A1V4K913</accession>
<evidence type="ECO:0000313" key="2">
    <source>
        <dbReference type="EMBL" id="OPJ80952.1"/>
    </source>
</evidence>
<dbReference type="EMBL" id="LSYS01004144">
    <property type="protein sequence ID" value="OPJ80952.1"/>
    <property type="molecule type" value="Genomic_DNA"/>
</dbReference>
<evidence type="ECO:0000313" key="3">
    <source>
        <dbReference type="Proteomes" id="UP000190648"/>
    </source>
</evidence>
<keyword evidence="3" id="KW-1185">Reference proteome</keyword>
<keyword evidence="1" id="KW-1133">Transmembrane helix</keyword>
<reference evidence="2 3" key="1">
    <citation type="submission" date="2016-02" db="EMBL/GenBank/DDBJ databases">
        <title>Band-tailed pigeon sequencing and assembly.</title>
        <authorList>
            <person name="Soares A.E."/>
            <person name="Novak B.J."/>
            <person name="Rice E.S."/>
            <person name="O'Connell B."/>
            <person name="Chang D."/>
            <person name="Weber S."/>
            <person name="Shapiro B."/>
        </authorList>
    </citation>
    <scope>NUCLEOTIDE SEQUENCE [LARGE SCALE GENOMIC DNA]</scope>
    <source>
        <strain evidence="2">BTP2013</strain>
        <tissue evidence="2">Blood</tissue>
    </source>
</reference>
<sequence>MRLLGHFQEEILREHPMVPSCRRLRAVRKHPGLQDELSTFGSLTASILGYATLWFPLLGYFQLLHMKSLLLDGSIKSED</sequence>
<feature type="transmembrane region" description="Helical" evidence="1">
    <location>
        <begin position="40"/>
        <end position="61"/>
    </location>
</feature>
<dbReference type="AlphaFoldDB" id="A0A1V4K913"/>
<keyword evidence="1" id="KW-0812">Transmembrane</keyword>
<keyword evidence="1" id="KW-0472">Membrane</keyword>